<protein>
    <recommendedName>
        <fullName evidence="3">pyridoxal kinase</fullName>
        <ecNumber evidence="3">2.7.1.35</ecNumber>
    </recommendedName>
    <alternativeName>
        <fullName evidence="11">PN/PL/PM kinase</fullName>
    </alternativeName>
    <alternativeName>
        <fullName evidence="12">Pyridoxal kinase</fullName>
    </alternativeName>
    <alternativeName>
        <fullName evidence="10">Pyridoxamine kinase</fullName>
    </alternativeName>
    <alternativeName>
        <fullName evidence="13">Vitamin B6 kinase</fullName>
    </alternativeName>
</protein>
<evidence type="ECO:0000256" key="4">
    <source>
        <dbReference type="ARBA" id="ARBA00022679"/>
    </source>
</evidence>
<dbReference type="UniPathway" id="UPA00060">
    <property type="reaction ID" value="UER00138"/>
</dbReference>
<evidence type="ECO:0000256" key="7">
    <source>
        <dbReference type="ARBA" id="ARBA00022777"/>
    </source>
</evidence>
<evidence type="ECO:0000256" key="12">
    <source>
        <dbReference type="ARBA" id="ARBA00042396"/>
    </source>
</evidence>
<dbReference type="EMBL" id="BJZS01000021">
    <property type="protein sequence ID" value="GEO94552.1"/>
    <property type="molecule type" value="Genomic_DNA"/>
</dbReference>
<evidence type="ECO:0000256" key="13">
    <source>
        <dbReference type="ARBA" id="ARBA00042531"/>
    </source>
</evidence>
<keyword evidence="7 16" id="KW-0418">Kinase</keyword>
<comment type="similarity">
    <text evidence="2">Belongs to the ThiD family.</text>
</comment>
<dbReference type="SUPFAM" id="SSF53613">
    <property type="entry name" value="Ribokinase-like"/>
    <property type="match status" value="1"/>
</dbReference>
<dbReference type="Proteomes" id="UP000321103">
    <property type="component" value="Unassembled WGS sequence"/>
</dbReference>
<dbReference type="GO" id="GO:0008478">
    <property type="term" value="F:pyridoxal kinase activity"/>
    <property type="evidence" value="ECO:0007669"/>
    <property type="project" value="UniProtKB-EC"/>
</dbReference>
<dbReference type="InterPro" id="IPR004399">
    <property type="entry name" value="HMP/HMP-P_kinase_dom"/>
</dbReference>
<evidence type="ECO:0000256" key="10">
    <source>
        <dbReference type="ARBA" id="ARBA00042307"/>
    </source>
</evidence>
<keyword evidence="4" id="KW-0808">Transferase</keyword>
<proteinExistence type="inferred from homology"/>
<evidence type="ECO:0000256" key="14">
    <source>
        <dbReference type="ARBA" id="ARBA00049293"/>
    </source>
</evidence>
<dbReference type="InterPro" id="IPR029056">
    <property type="entry name" value="Ribokinase-like"/>
</dbReference>
<organism evidence="16 17">
    <name type="scientific">Kocuria turfanensis</name>
    <dbReference type="NCBI Taxonomy" id="388357"/>
    <lineage>
        <taxon>Bacteria</taxon>
        <taxon>Bacillati</taxon>
        <taxon>Actinomycetota</taxon>
        <taxon>Actinomycetes</taxon>
        <taxon>Micrococcales</taxon>
        <taxon>Micrococcaceae</taxon>
        <taxon>Kocuria</taxon>
    </lineage>
</organism>
<accession>A0A512IA24</accession>
<dbReference type="CDD" id="cd01169">
    <property type="entry name" value="HMPP_kinase"/>
    <property type="match status" value="1"/>
</dbReference>
<dbReference type="InterPro" id="IPR013749">
    <property type="entry name" value="PM/HMP-P_kinase-1"/>
</dbReference>
<evidence type="ECO:0000256" key="8">
    <source>
        <dbReference type="ARBA" id="ARBA00022840"/>
    </source>
</evidence>
<reference evidence="16 17" key="1">
    <citation type="submission" date="2019-07" db="EMBL/GenBank/DDBJ databases">
        <title>Whole genome shotgun sequence of Kocuria turfanensis NBRC 107627.</title>
        <authorList>
            <person name="Hosoyama A."/>
            <person name="Uohara A."/>
            <person name="Ohji S."/>
            <person name="Ichikawa N."/>
        </authorList>
    </citation>
    <scope>NUCLEOTIDE SEQUENCE [LARGE SCALE GENOMIC DNA]</scope>
    <source>
        <strain evidence="16 17">NBRC 107627</strain>
    </source>
</reference>
<comment type="caution">
    <text evidence="16">The sequence shown here is derived from an EMBL/GenBank/DDBJ whole genome shotgun (WGS) entry which is preliminary data.</text>
</comment>
<dbReference type="Gene3D" id="3.40.1190.20">
    <property type="match status" value="1"/>
</dbReference>
<evidence type="ECO:0000256" key="11">
    <source>
        <dbReference type="ARBA" id="ARBA00042348"/>
    </source>
</evidence>
<dbReference type="PANTHER" id="PTHR20858:SF19">
    <property type="entry name" value="PYRIDOXINE KINASE"/>
    <property type="match status" value="1"/>
</dbReference>
<comment type="catalytic activity">
    <reaction evidence="14">
        <text>pyridoxal + ATP = pyridoxal 5'-phosphate + ADP + H(+)</text>
        <dbReference type="Rhea" id="RHEA:10224"/>
        <dbReference type="ChEBI" id="CHEBI:15378"/>
        <dbReference type="ChEBI" id="CHEBI:17310"/>
        <dbReference type="ChEBI" id="CHEBI:30616"/>
        <dbReference type="ChEBI" id="CHEBI:456216"/>
        <dbReference type="ChEBI" id="CHEBI:597326"/>
        <dbReference type="EC" id="2.7.1.35"/>
    </reaction>
</comment>
<dbReference type="Pfam" id="PF08543">
    <property type="entry name" value="Phos_pyr_kin"/>
    <property type="match status" value="1"/>
</dbReference>
<dbReference type="PANTHER" id="PTHR20858">
    <property type="entry name" value="PHOSPHOMETHYLPYRIMIDINE KINASE"/>
    <property type="match status" value="1"/>
</dbReference>
<keyword evidence="8" id="KW-0067">ATP-binding</keyword>
<name>A0A512IA24_9MICC</name>
<feature type="domain" description="Pyridoxamine kinase/Phosphomethylpyrimidine kinase" evidence="15">
    <location>
        <begin position="33"/>
        <end position="270"/>
    </location>
</feature>
<evidence type="ECO:0000256" key="3">
    <source>
        <dbReference type="ARBA" id="ARBA00012104"/>
    </source>
</evidence>
<dbReference type="GO" id="GO:0009228">
    <property type="term" value="P:thiamine biosynthetic process"/>
    <property type="evidence" value="ECO:0007669"/>
    <property type="project" value="InterPro"/>
</dbReference>
<dbReference type="GO" id="GO:0008902">
    <property type="term" value="F:hydroxymethylpyrimidine kinase activity"/>
    <property type="evidence" value="ECO:0007669"/>
    <property type="project" value="TreeGrafter"/>
</dbReference>
<keyword evidence="9" id="KW-0460">Magnesium</keyword>
<sequence>MAPMTDTTTAPVPDAASTAQPPVALTIAGSEATGGAGAQADLKTFQELGVFGSLALTCIVSFDPNADWGHRLFPVPQDVLREQLEAITAAHALDAVKIGMLGSPETIATTAEALTALRPEHLVLDPVLICKGQEPGAALDTDEALKARILPLATFVTPNHFEALSLSGMEEISTVDHLEEAARRIHETSGAVVLAKGGVRLAGPDAVDVFYDGTTLEILSDPKVGEVPVAGAGCTLAAAVAAELAKGAAPLEAARTAKAFVSAGIRQRLSSRAPFDSLWQGGSAAEQ</sequence>
<dbReference type="AlphaFoldDB" id="A0A512IA24"/>
<evidence type="ECO:0000256" key="5">
    <source>
        <dbReference type="ARBA" id="ARBA00022723"/>
    </source>
</evidence>
<dbReference type="GO" id="GO:0009229">
    <property type="term" value="P:thiamine diphosphate biosynthetic process"/>
    <property type="evidence" value="ECO:0007669"/>
    <property type="project" value="UniProtKB-UniPathway"/>
</dbReference>
<dbReference type="GO" id="GO:0008972">
    <property type="term" value="F:phosphomethylpyrimidine kinase activity"/>
    <property type="evidence" value="ECO:0007669"/>
    <property type="project" value="InterPro"/>
</dbReference>
<comment type="function">
    <text evidence="1">Catalyzes the phosphorylation of hydroxymethylpyrimidine phosphate (HMP-P) to HMP-PP, and of HMP to HMP-P.</text>
</comment>
<dbReference type="STRING" id="388357.GCA_001580365_01571"/>
<dbReference type="GO" id="GO:0046872">
    <property type="term" value="F:metal ion binding"/>
    <property type="evidence" value="ECO:0007669"/>
    <property type="project" value="UniProtKB-KW"/>
</dbReference>
<gene>
    <name evidence="16" type="ORF">KTU01_06750</name>
</gene>
<evidence type="ECO:0000256" key="9">
    <source>
        <dbReference type="ARBA" id="ARBA00022842"/>
    </source>
</evidence>
<keyword evidence="17" id="KW-1185">Reference proteome</keyword>
<keyword evidence="6" id="KW-0547">Nucleotide-binding</keyword>
<dbReference type="GO" id="GO:0005524">
    <property type="term" value="F:ATP binding"/>
    <property type="evidence" value="ECO:0007669"/>
    <property type="project" value="UniProtKB-KW"/>
</dbReference>
<dbReference type="EC" id="2.7.1.35" evidence="3"/>
<evidence type="ECO:0000256" key="6">
    <source>
        <dbReference type="ARBA" id="ARBA00022741"/>
    </source>
</evidence>
<evidence type="ECO:0000313" key="16">
    <source>
        <dbReference type="EMBL" id="GEO94552.1"/>
    </source>
</evidence>
<evidence type="ECO:0000256" key="1">
    <source>
        <dbReference type="ARBA" id="ARBA00003848"/>
    </source>
</evidence>
<dbReference type="GO" id="GO:0005829">
    <property type="term" value="C:cytosol"/>
    <property type="evidence" value="ECO:0007669"/>
    <property type="project" value="TreeGrafter"/>
</dbReference>
<evidence type="ECO:0000313" key="17">
    <source>
        <dbReference type="Proteomes" id="UP000321103"/>
    </source>
</evidence>
<keyword evidence="5" id="KW-0479">Metal-binding</keyword>
<evidence type="ECO:0000259" key="15">
    <source>
        <dbReference type="Pfam" id="PF08543"/>
    </source>
</evidence>
<evidence type="ECO:0000256" key="2">
    <source>
        <dbReference type="ARBA" id="ARBA00009879"/>
    </source>
</evidence>